<accession>A0A1H3YC00</accession>
<dbReference type="PANTHER" id="PTHR46268">
    <property type="entry name" value="STRESS RESPONSE PROTEIN NHAX"/>
    <property type="match status" value="1"/>
</dbReference>
<protein>
    <submittedName>
        <fullName evidence="3">Nucleotide-binding universal stress protein, UspA family</fullName>
    </submittedName>
</protein>
<dbReference type="OrthoDB" id="105697at2157"/>
<dbReference type="Proteomes" id="UP000236755">
    <property type="component" value="Unassembled WGS sequence"/>
</dbReference>
<evidence type="ECO:0000313" key="4">
    <source>
        <dbReference type="Proteomes" id="UP000236755"/>
    </source>
</evidence>
<dbReference type="PRINTS" id="PR01438">
    <property type="entry name" value="UNVRSLSTRESS"/>
</dbReference>
<dbReference type="STRING" id="555874.SAMN04488065_1758"/>
<name>A0A1H3YC00_9EURY</name>
<evidence type="ECO:0000259" key="2">
    <source>
        <dbReference type="Pfam" id="PF00582"/>
    </source>
</evidence>
<comment type="similarity">
    <text evidence="1">Belongs to the universal stress protein A family.</text>
</comment>
<feature type="domain" description="UspA" evidence="2">
    <location>
        <begin position="1"/>
        <end position="138"/>
    </location>
</feature>
<dbReference type="AlphaFoldDB" id="A0A1H3YC00"/>
<proteinExistence type="inferred from homology"/>
<dbReference type="InterPro" id="IPR006016">
    <property type="entry name" value="UspA"/>
</dbReference>
<dbReference type="InterPro" id="IPR014729">
    <property type="entry name" value="Rossmann-like_a/b/a_fold"/>
</dbReference>
<evidence type="ECO:0000313" key="3">
    <source>
        <dbReference type="EMBL" id="SEA08561.1"/>
    </source>
</evidence>
<dbReference type="Pfam" id="PF00582">
    <property type="entry name" value="Usp"/>
    <property type="match status" value="1"/>
</dbReference>
<dbReference type="SUPFAM" id="SSF52402">
    <property type="entry name" value="Adenine nucleotide alpha hydrolases-like"/>
    <property type="match status" value="1"/>
</dbReference>
<dbReference type="PANTHER" id="PTHR46268:SF24">
    <property type="entry name" value="UNIVERSAL STRESS PROTEIN"/>
    <property type="match status" value="1"/>
</dbReference>
<keyword evidence="4" id="KW-1185">Reference proteome</keyword>
<organism evidence="3 4">
    <name type="scientific">Haloplanus vescus</name>
    <dbReference type="NCBI Taxonomy" id="555874"/>
    <lineage>
        <taxon>Archaea</taxon>
        <taxon>Methanobacteriati</taxon>
        <taxon>Methanobacteriota</taxon>
        <taxon>Stenosarchaea group</taxon>
        <taxon>Halobacteria</taxon>
        <taxon>Halobacteriales</taxon>
        <taxon>Haloferacaceae</taxon>
        <taxon>Haloplanus</taxon>
    </lineage>
</organism>
<evidence type="ECO:0000256" key="1">
    <source>
        <dbReference type="ARBA" id="ARBA00008791"/>
    </source>
</evidence>
<dbReference type="RefSeq" id="WP_092634001.1">
    <property type="nucleotide sequence ID" value="NZ_FNQT01000002.1"/>
</dbReference>
<dbReference type="CDD" id="cd00293">
    <property type="entry name" value="USP-like"/>
    <property type="match status" value="1"/>
</dbReference>
<dbReference type="EMBL" id="FNQT01000002">
    <property type="protein sequence ID" value="SEA08561.1"/>
    <property type="molecule type" value="Genomic_DNA"/>
</dbReference>
<reference evidence="3 4" key="1">
    <citation type="submission" date="2016-10" db="EMBL/GenBank/DDBJ databases">
        <authorList>
            <person name="de Groot N.N."/>
        </authorList>
    </citation>
    <scope>NUCLEOTIDE SEQUENCE [LARGE SCALE GENOMIC DNA]</scope>
    <source>
        <strain evidence="3 4">CGMCC 1.8712</strain>
    </source>
</reference>
<gene>
    <name evidence="3" type="ORF">SAMN04488065_1758</name>
</gene>
<dbReference type="InterPro" id="IPR006015">
    <property type="entry name" value="Universal_stress_UspA"/>
</dbReference>
<sequence length="138" mass="14872">MTSHVLVPFDGSTQSEAALQFAVDEWPGADHTLLYVVDPITAGFGERTLPGSSEAWFERARETAQAQFDEATELTGRPFDTRIEVGSPARVIVDVAAEDPFDHVALGSHGREGVSRVLLGSVAETVVRRSPVPVTVVR</sequence>
<dbReference type="Gene3D" id="3.40.50.620">
    <property type="entry name" value="HUPs"/>
    <property type="match status" value="1"/>
</dbReference>